<feature type="compositionally biased region" description="Polar residues" evidence="1">
    <location>
        <begin position="593"/>
        <end position="602"/>
    </location>
</feature>
<organism evidence="2 3">
    <name type="scientific">Pyrrhoderma noxium</name>
    <dbReference type="NCBI Taxonomy" id="2282107"/>
    <lineage>
        <taxon>Eukaryota</taxon>
        <taxon>Fungi</taxon>
        <taxon>Dikarya</taxon>
        <taxon>Basidiomycota</taxon>
        <taxon>Agaricomycotina</taxon>
        <taxon>Agaricomycetes</taxon>
        <taxon>Hymenochaetales</taxon>
        <taxon>Hymenochaetaceae</taxon>
        <taxon>Pyrrhoderma</taxon>
    </lineage>
</organism>
<evidence type="ECO:0000313" key="3">
    <source>
        <dbReference type="Proteomes" id="UP000217199"/>
    </source>
</evidence>
<dbReference type="Proteomes" id="UP000217199">
    <property type="component" value="Unassembled WGS sequence"/>
</dbReference>
<reference evidence="2 3" key="1">
    <citation type="journal article" date="2017" name="Mol. Ecol.">
        <title>Comparative and population genomic landscape of Phellinus noxius: A hypervariable fungus causing root rot in trees.</title>
        <authorList>
            <person name="Chung C.L."/>
            <person name="Lee T.J."/>
            <person name="Akiba M."/>
            <person name="Lee H.H."/>
            <person name="Kuo T.H."/>
            <person name="Liu D."/>
            <person name="Ke H.M."/>
            <person name="Yokoi T."/>
            <person name="Roa M.B."/>
            <person name="Lu M.J."/>
            <person name="Chang Y.Y."/>
            <person name="Ann P.J."/>
            <person name="Tsai J.N."/>
            <person name="Chen C.Y."/>
            <person name="Tzean S.S."/>
            <person name="Ota Y."/>
            <person name="Hattori T."/>
            <person name="Sahashi N."/>
            <person name="Liou R.F."/>
            <person name="Kikuchi T."/>
            <person name="Tsai I.J."/>
        </authorList>
    </citation>
    <scope>NUCLEOTIDE SEQUENCE [LARGE SCALE GENOMIC DNA]</scope>
    <source>
        <strain evidence="2 3">FFPRI411160</strain>
    </source>
</reference>
<gene>
    <name evidence="2" type="ORF">PNOK_0919500</name>
</gene>
<feature type="region of interest" description="Disordered" evidence="1">
    <location>
        <begin position="447"/>
        <end position="466"/>
    </location>
</feature>
<feature type="compositionally biased region" description="Low complexity" evidence="1">
    <location>
        <begin position="501"/>
        <end position="513"/>
    </location>
</feature>
<feature type="compositionally biased region" description="Polar residues" evidence="1">
    <location>
        <begin position="260"/>
        <end position="269"/>
    </location>
</feature>
<dbReference type="AlphaFoldDB" id="A0A286U770"/>
<evidence type="ECO:0000256" key="1">
    <source>
        <dbReference type="SAM" id="MobiDB-lite"/>
    </source>
</evidence>
<feature type="region of interest" description="Disordered" evidence="1">
    <location>
        <begin position="590"/>
        <end position="614"/>
    </location>
</feature>
<accession>A0A286U770</accession>
<feature type="region of interest" description="Disordered" evidence="1">
    <location>
        <begin position="126"/>
        <end position="190"/>
    </location>
</feature>
<keyword evidence="3" id="KW-1185">Reference proteome</keyword>
<feature type="region of interest" description="Disordered" evidence="1">
    <location>
        <begin position="254"/>
        <end position="308"/>
    </location>
</feature>
<comment type="caution">
    <text evidence="2">The sequence shown here is derived from an EMBL/GenBank/DDBJ whole genome shotgun (WGS) entry which is preliminary data.</text>
</comment>
<proteinExistence type="predicted"/>
<feature type="compositionally biased region" description="Polar residues" evidence="1">
    <location>
        <begin position="146"/>
        <end position="177"/>
    </location>
</feature>
<protein>
    <submittedName>
        <fullName evidence="2">Uncharacterized protein</fullName>
    </submittedName>
</protein>
<sequence length="633" mass="70258">MSQPRLRLDQCLRRQEQPARQRRHSSFISSTMVFFTSKVAEYSDYNYTKSNTWVSQSNLPYSRTFPSVPVLPSTSETSTHTRHYIKKGKRKLEDTEDMPISFLISEDPFAKDAFVTPLSVPFLTSGSKSIATGEGESKRRKRRRQNTASSIPTLASISEPSHSIASFSQEKQSSEGFHTSSRQRSRHTSVPLRYNTQQQHNQSTLESSLANLSISNCPSSRFFGSSPSTKSNLELSSKSNMKLRPLLRLSTIFNEDRNGQGKSLEQYQPRSPRKLRKQNHVREWNGKGSVVRPQPPNESRDLESPASILGINPGTRLEVVKEMAGDDFTTCTDFSDALGAALYAAAISTPASSFSEDSSPYPSSFLHLDDEDDVMQGNNSFVLDTNIPHTPFNPFGDGLDKIDGVVISSTGTRRGDFDPSPKHFAPFAHASLHPPVRLPFPSGMTPPARPPRRFVPRNSPSERSPIRMSSFHSSLIDLPPRRSFSTPVFDNERSGVLEGYSRSGSAVSTTSSGDEGEPVIGHRKTKMGRGVWIGGGGCMVKDCKEGFANNDSQATERKMGEEFIKNKMTPGIAYAETQKERRPLLERVRTATGVRTETNGSSKGDLVSGRDDKRSSRFINRVVRKFKLGNSSR</sequence>
<evidence type="ECO:0000313" key="2">
    <source>
        <dbReference type="EMBL" id="PAV15431.1"/>
    </source>
</evidence>
<feature type="region of interest" description="Disordered" evidence="1">
    <location>
        <begin position="500"/>
        <end position="522"/>
    </location>
</feature>
<name>A0A286U770_9AGAM</name>
<dbReference type="EMBL" id="NBII01000010">
    <property type="protein sequence ID" value="PAV15431.1"/>
    <property type="molecule type" value="Genomic_DNA"/>
</dbReference>
<dbReference type="InParanoid" id="A0A286U770"/>